<evidence type="ECO:0000256" key="4">
    <source>
        <dbReference type="ARBA" id="ARBA00023128"/>
    </source>
</evidence>
<keyword evidence="4" id="KW-0496">Mitochondrion</keyword>
<dbReference type="PANTHER" id="PTHR47037">
    <property type="entry name" value="39S RIBOSOMAL PROTEIN L33, MITOCHONDRIAL"/>
    <property type="match status" value="1"/>
</dbReference>
<dbReference type="GO" id="GO:1990904">
    <property type="term" value="C:ribonucleoprotein complex"/>
    <property type="evidence" value="ECO:0007669"/>
    <property type="project" value="UniProtKB-KW"/>
</dbReference>
<dbReference type="Proteomes" id="UP001219518">
    <property type="component" value="Unassembled WGS sequence"/>
</dbReference>
<dbReference type="GO" id="GO:0006412">
    <property type="term" value="P:translation"/>
    <property type="evidence" value="ECO:0007669"/>
    <property type="project" value="InterPro"/>
</dbReference>
<evidence type="ECO:0000313" key="9">
    <source>
        <dbReference type="Proteomes" id="UP001219518"/>
    </source>
</evidence>
<dbReference type="GO" id="GO:0005739">
    <property type="term" value="C:mitochondrion"/>
    <property type="evidence" value="ECO:0007669"/>
    <property type="project" value="UniProtKB-SubCell"/>
</dbReference>
<dbReference type="PANTHER" id="PTHR47037:SF1">
    <property type="entry name" value="LARGE RIBOSOMAL SUBUNIT PROTEIN BL33M"/>
    <property type="match status" value="1"/>
</dbReference>
<organism evidence="8 9">
    <name type="scientific">Frankliniella fusca</name>
    <dbReference type="NCBI Taxonomy" id="407009"/>
    <lineage>
        <taxon>Eukaryota</taxon>
        <taxon>Metazoa</taxon>
        <taxon>Ecdysozoa</taxon>
        <taxon>Arthropoda</taxon>
        <taxon>Hexapoda</taxon>
        <taxon>Insecta</taxon>
        <taxon>Pterygota</taxon>
        <taxon>Neoptera</taxon>
        <taxon>Paraneoptera</taxon>
        <taxon>Thysanoptera</taxon>
        <taxon>Terebrantia</taxon>
        <taxon>Thripoidea</taxon>
        <taxon>Thripidae</taxon>
        <taxon>Frankliniella</taxon>
    </lineage>
</organism>
<proteinExistence type="inferred from homology"/>
<evidence type="ECO:0000256" key="1">
    <source>
        <dbReference type="ARBA" id="ARBA00004173"/>
    </source>
</evidence>
<dbReference type="SUPFAM" id="SSF57829">
    <property type="entry name" value="Zn-binding ribosomal proteins"/>
    <property type="match status" value="1"/>
</dbReference>
<comment type="similarity">
    <text evidence="2">Belongs to the bacterial ribosomal protein bL33 family.</text>
</comment>
<keyword evidence="5" id="KW-0687">Ribonucleoprotein</keyword>
<evidence type="ECO:0000313" key="8">
    <source>
        <dbReference type="EMBL" id="KAK3925791.1"/>
    </source>
</evidence>
<dbReference type="InterPro" id="IPR052008">
    <property type="entry name" value="Mitoribosomal_protein_bL33"/>
</dbReference>
<comment type="subcellular location">
    <subcellularLocation>
        <location evidence="1">Mitochondrion</location>
    </subcellularLocation>
</comment>
<evidence type="ECO:0000256" key="2">
    <source>
        <dbReference type="ARBA" id="ARBA00007596"/>
    </source>
</evidence>
<gene>
    <name evidence="8" type="ORF">KUF71_014040</name>
</gene>
<dbReference type="InterPro" id="IPR011332">
    <property type="entry name" value="Ribosomal_zn-bd"/>
</dbReference>
<accession>A0AAE1LMJ7</accession>
<protein>
    <recommendedName>
        <fullName evidence="6">Large ribosomal subunit protein bL33m</fullName>
    </recommendedName>
    <alternativeName>
        <fullName evidence="7">39S ribosomal protein L33, mitochondrial</fullName>
    </alternativeName>
</protein>
<evidence type="ECO:0000256" key="3">
    <source>
        <dbReference type="ARBA" id="ARBA00022980"/>
    </source>
</evidence>
<evidence type="ECO:0000256" key="7">
    <source>
        <dbReference type="ARBA" id="ARBA00035436"/>
    </source>
</evidence>
<reference evidence="8" key="1">
    <citation type="submission" date="2021-07" db="EMBL/GenBank/DDBJ databases">
        <authorList>
            <person name="Catto M.A."/>
            <person name="Jacobson A."/>
            <person name="Kennedy G."/>
            <person name="Labadie P."/>
            <person name="Hunt B.G."/>
            <person name="Srinivasan R."/>
        </authorList>
    </citation>
    <scope>NUCLEOTIDE SEQUENCE</scope>
    <source>
        <strain evidence="8">PL_HMW_Pooled</strain>
        <tissue evidence="8">Head</tissue>
    </source>
</reference>
<comment type="caution">
    <text evidence="8">The sequence shown here is derived from an EMBL/GenBank/DDBJ whole genome shotgun (WGS) entry which is preliminary data.</text>
</comment>
<dbReference type="Gene3D" id="2.20.28.120">
    <property type="entry name" value="Ribosomal protein L33"/>
    <property type="match status" value="1"/>
</dbReference>
<dbReference type="InterPro" id="IPR038584">
    <property type="entry name" value="Ribosomal_bL33_sf"/>
</dbReference>
<name>A0AAE1LMJ7_9NEOP</name>
<evidence type="ECO:0000256" key="5">
    <source>
        <dbReference type="ARBA" id="ARBA00023274"/>
    </source>
</evidence>
<reference evidence="8" key="2">
    <citation type="journal article" date="2023" name="BMC Genomics">
        <title>Pest status, molecular evolution, and epigenetic factors derived from the genome assembly of Frankliniella fusca, a thysanopteran phytovirus vector.</title>
        <authorList>
            <person name="Catto M.A."/>
            <person name="Labadie P.E."/>
            <person name="Jacobson A.L."/>
            <person name="Kennedy G.G."/>
            <person name="Srinivasan R."/>
            <person name="Hunt B.G."/>
        </authorList>
    </citation>
    <scope>NUCLEOTIDE SEQUENCE</scope>
    <source>
        <strain evidence="8">PL_HMW_Pooled</strain>
    </source>
</reference>
<dbReference type="EMBL" id="JAHWGI010001240">
    <property type="protein sequence ID" value="KAK3925791.1"/>
    <property type="molecule type" value="Genomic_DNA"/>
</dbReference>
<keyword evidence="3 8" id="KW-0689">Ribosomal protein</keyword>
<sequence>MFLTIVLRAKPKTKNVLVMCESIASGHRLNSVRERTGDKLEFIRFDPTIQQESIYREIKKLKGVKVSTAEQRMKSKFSPTSYLMEDL</sequence>
<keyword evidence="9" id="KW-1185">Reference proteome</keyword>
<evidence type="ECO:0000256" key="6">
    <source>
        <dbReference type="ARBA" id="ARBA00035275"/>
    </source>
</evidence>
<dbReference type="GO" id="GO:0005840">
    <property type="term" value="C:ribosome"/>
    <property type="evidence" value="ECO:0007669"/>
    <property type="project" value="UniProtKB-KW"/>
</dbReference>
<dbReference type="AlphaFoldDB" id="A0AAE1LMJ7"/>